<feature type="domain" description="K Homology" evidence="7">
    <location>
        <begin position="40"/>
        <end position="131"/>
    </location>
</feature>
<evidence type="ECO:0000259" key="7">
    <source>
        <dbReference type="SMART" id="SM00322"/>
    </source>
</evidence>
<dbReference type="InterPro" id="IPR009019">
    <property type="entry name" value="KH_sf_prok-type"/>
</dbReference>
<evidence type="ECO:0000256" key="1">
    <source>
        <dbReference type="ARBA" id="ARBA00022472"/>
    </source>
</evidence>
<keyword evidence="2 6" id="KW-0963">Cytoplasm</keyword>
<dbReference type="GO" id="GO:0005829">
    <property type="term" value="C:cytosol"/>
    <property type="evidence" value="ECO:0007669"/>
    <property type="project" value="TreeGrafter"/>
</dbReference>
<organism evidence="8 9">
    <name type="scientific">Methanorbis rubei</name>
    <dbReference type="NCBI Taxonomy" id="3028300"/>
    <lineage>
        <taxon>Archaea</taxon>
        <taxon>Methanobacteriati</taxon>
        <taxon>Methanobacteriota</taxon>
        <taxon>Stenosarchaea group</taxon>
        <taxon>Methanomicrobia</taxon>
        <taxon>Methanomicrobiales</taxon>
        <taxon>Methanocorpusculaceae</taxon>
        <taxon>Methanorbis</taxon>
    </lineage>
</organism>
<dbReference type="Pfam" id="PF07650">
    <property type="entry name" value="KH_2"/>
    <property type="match status" value="1"/>
</dbReference>
<name>A0AAE4MEM3_9EURY</name>
<keyword evidence="9" id="KW-1185">Reference proteome</keyword>
<evidence type="ECO:0000256" key="5">
    <source>
        <dbReference type="ARBA" id="ARBA00023163"/>
    </source>
</evidence>
<sequence length="156" mass="17707">MDSIDKYAMERTIGFKERRYIEELRILTRATAFDCLIDDRFERIIYVIKPGDMGLAIGKNGDNIKKMSRVLGKRIEMVEFAENREQFVANMFKPAEVSAVQFGADDEPVTVIVPEKGDVGIAIGKNGSTIEKARQLVQRFYGKEVDDIAIPEEEDL</sequence>
<evidence type="ECO:0000256" key="4">
    <source>
        <dbReference type="ARBA" id="ARBA00023015"/>
    </source>
</evidence>
<dbReference type="Gene3D" id="3.30.300.20">
    <property type="match status" value="2"/>
</dbReference>
<dbReference type="InterPro" id="IPR010212">
    <property type="entry name" value="NusA_arc"/>
</dbReference>
<dbReference type="SUPFAM" id="SSF54814">
    <property type="entry name" value="Prokaryotic type KH domain (KH-domain type II)"/>
    <property type="match status" value="2"/>
</dbReference>
<evidence type="ECO:0000313" key="9">
    <source>
        <dbReference type="Proteomes" id="UP001283212"/>
    </source>
</evidence>
<keyword evidence="4 6" id="KW-0805">Transcription regulation</keyword>
<keyword evidence="1 6" id="KW-0806">Transcription termination</keyword>
<dbReference type="GO" id="GO:0003723">
    <property type="term" value="F:RNA binding"/>
    <property type="evidence" value="ECO:0007669"/>
    <property type="project" value="UniProtKB-KW"/>
</dbReference>
<gene>
    <name evidence="8" type="primary">nusA_1</name>
    <name evidence="6" type="synonym">nusA</name>
    <name evidence="8" type="ORF">McpCs1_00990</name>
</gene>
<dbReference type="Pfam" id="PF26594">
    <property type="entry name" value="KH_NusA_2nd"/>
    <property type="match status" value="1"/>
</dbReference>
<dbReference type="EMBL" id="JAWDKB010000001">
    <property type="protein sequence ID" value="MDV0442754.1"/>
    <property type="molecule type" value="Genomic_DNA"/>
</dbReference>
<dbReference type="InterPro" id="IPR030842">
    <property type="entry name" value="TF_NusA_bacterial"/>
</dbReference>
<dbReference type="PANTHER" id="PTHR22648:SF0">
    <property type="entry name" value="TRANSCRIPTION TERMINATION_ANTITERMINATION PROTEIN NUSA"/>
    <property type="match status" value="1"/>
</dbReference>
<dbReference type="HAMAP" id="MF_00945_A">
    <property type="entry name" value="NusA_A"/>
    <property type="match status" value="1"/>
</dbReference>
<dbReference type="AlphaFoldDB" id="A0AAE4MEM3"/>
<evidence type="ECO:0000256" key="3">
    <source>
        <dbReference type="ARBA" id="ARBA00022884"/>
    </source>
</evidence>
<dbReference type="GO" id="GO:0006353">
    <property type="term" value="P:DNA-templated transcription termination"/>
    <property type="evidence" value="ECO:0007669"/>
    <property type="project" value="UniProtKB-UniRule"/>
</dbReference>
<dbReference type="InterPro" id="IPR004087">
    <property type="entry name" value="KH_dom"/>
</dbReference>
<dbReference type="PANTHER" id="PTHR22648">
    <property type="entry name" value="TRANSCRIPTION TERMINATION FACTOR NUSA"/>
    <property type="match status" value="1"/>
</dbReference>
<comment type="similarity">
    <text evidence="6">Belongs to the NusA family.</text>
</comment>
<dbReference type="InterPro" id="IPR004044">
    <property type="entry name" value="KH_dom_type_2"/>
</dbReference>
<reference evidence="8 9" key="1">
    <citation type="submission" date="2023-06" db="EMBL/GenBank/DDBJ databases">
        <title>Genome sequence of Methancorpusculaceae sp. Cs1.</title>
        <authorList>
            <person name="Protasov E."/>
            <person name="Platt K."/>
            <person name="Poehlein A."/>
            <person name="Daniel R."/>
            <person name="Brune A."/>
        </authorList>
    </citation>
    <scope>NUCLEOTIDE SEQUENCE [LARGE SCALE GENOMIC DNA]</scope>
    <source>
        <strain evidence="8 9">Cs1</strain>
    </source>
</reference>
<dbReference type="SMART" id="SM00322">
    <property type="entry name" value="KH"/>
    <property type="match status" value="1"/>
</dbReference>
<dbReference type="GO" id="GO:0031564">
    <property type="term" value="P:transcription antitermination"/>
    <property type="evidence" value="ECO:0007669"/>
    <property type="project" value="InterPro"/>
</dbReference>
<evidence type="ECO:0000256" key="2">
    <source>
        <dbReference type="ARBA" id="ARBA00022490"/>
    </source>
</evidence>
<keyword evidence="5 6" id="KW-0804">Transcription</keyword>
<protein>
    <recommendedName>
        <fullName evidence="6">Probable transcription termination protein NusA</fullName>
    </recommendedName>
</protein>
<proteinExistence type="inferred from homology"/>
<comment type="caution">
    <text evidence="8">The sequence shown here is derived from an EMBL/GenBank/DDBJ whole genome shotgun (WGS) entry which is preliminary data.</text>
</comment>
<evidence type="ECO:0000313" key="8">
    <source>
        <dbReference type="EMBL" id="MDV0442754.1"/>
    </source>
</evidence>
<dbReference type="NCBIfam" id="TIGR01952">
    <property type="entry name" value="nusA_arch"/>
    <property type="match status" value="1"/>
</dbReference>
<dbReference type="InterPro" id="IPR058582">
    <property type="entry name" value="KH_NusA_2nd"/>
</dbReference>
<dbReference type="Proteomes" id="UP001283212">
    <property type="component" value="Unassembled WGS sequence"/>
</dbReference>
<comment type="subcellular location">
    <subcellularLocation>
        <location evidence="6">Cytoplasm</location>
    </subcellularLocation>
</comment>
<dbReference type="InterPro" id="IPR015946">
    <property type="entry name" value="KH_dom-like_a/b"/>
</dbReference>
<keyword evidence="3" id="KW-0694">RNA-binding</keyword>
<comment type="function">
    <text evidence="6">Participates in transcription termination.</text>
</comment>
<evidence type="ECO:0000256" key="6">
    <source>
        <dbReference type="HAMAP-Rule" id="MF_00945"/>
    </source>
</evidence>
<accession>A0AAE4MEM3</accession>